<reference evidence="1" key="1">
    <citation type="submission" date="2020-02" db="EMBL/GenBank/DDBJ databases">
        <authorList>
            <person name="Meier V. D."/>
        </authorList>
    </citation>
    <scope>NUCLEOTIDE SEQUENCE</scope>
    <source>
        <strain evidence="1">AVDCRST_MAG37</strain>
    </source>
</reference>
<protein>
    <submittedName>
        <fullName evidence="1">Uncharacterized protein</fullName>
    </submittedName>
</protein>
<sequence length="72" mass="8268">MKQRRDFSVEGIVEVGPQADYFAFLDGEQLGRVLSQRSGVETKPYEYTRLGRACITVEWLEDDEATEETSTY</sequence>
<gene>
    <name evidence="1" type="ORF">AVDCRST_MAG37-109</name>
</gene>
<proteinExistence type="predicted"/>
<name>A0A6J4PW00_9ACTN</name>
<accession>A0A6J4PW00</accession>
<dbReference type="AlphaFoldDB" id="A0A6J4PW00"/>
<dbReference type="EMBL" id="CADCVD010000005">
    <property type="protein sequence ID" value="CAA9423668.1"/>
    <property type="molecule type" value="Genomic_DNA"/>
</dbReference>
<evidence type="ECO:0000313" key="1">
    <source>
        <dbReference type="EMBL" id="CAA9423668.1"/>
    </source>
</evidence>
<organism evidence="1">
    <name type="scientific">uncultured Rubrobacteraceae bacterium</name>
    <dbReference type="NCBI Taxonomy" id="349277"/>
    <lineage>
        <taxon>Bacteria</taxon>
        <taxon>Bacillati</taxon>
        <taxon>Actinomycetota</taxon>
        <taxon>Rubrobacteria</taxon>
        <taxon>Rubrobacterales</taxon>
        <taxon>Rubrobacteraceae</taxon>
        <taxon>environmental samples</taxon>
    </lineage>
</organism>